<evidence type="ECO:0000313" key="2">
    <source>
        <dbReference type="EMBL" id="RGR40473.1"/>
    </source>
</evidence>
<dbReference type="Gene3D" id="3.40.630.30">
    <property type="match status" value="1"/>
</dbReference>
<dbReference type="PROSITE" id="PS51186">
    <property type="entry name" value="GNAT"/>
    <property type="match status" value="1"/>
</dbReference>
<dbReference type="InterPro" id="IPR016181">
    <property type="entry name" value="Acyl_CoA_acyltransferase"/>
</dbReference>
<dbReference type="EMBL" id="QRUD01000020">
    <property type="protein sequence ID" value="RGR40473.1"/>
    <property type="molecule type" value="Genomic_DNA"/>
</dbReference>
<dbReference type="SUPFAM" id="SSF55729">
    <property type="entry name" value="Acyl-CoA N-acyltransferases (Nat)"/>
    <property type="match status" value="1"/>
</dbReference>
<dbReference type="Pfam" id="PF13302">
    <property type="entry name" value="Acetyltransf_3"/>
    <property type="match status" value="1"/>
</dbReference>
<comment type="caution">
    <text evidence="2">The sequence shown here is derived from an EMBL/GenBank/DDBJ whole genome shotgun (WGS) entry which is preliminary data.</text>
</comment>
<dbReference type="Proteomes" id="UP000266497">
    <property type="component" value="Unassembled WGS sequence"/>
</dbReference>
<dbReference type="PANTHER" id="PTHR43415:SF3">
    <property type="entry name" value="GNAT-FAMILY ACETYLTRANSFERASE"/>
    <property type="match status" value="1"/>
</dbReference>
<protein>
    <submittedName>
        <fullName evidence="2">N-acetyltransferase</fullName>
    </submittedName>
</protein>
<name>A0A395US75_PHOVU</name>
<keyword evidence="2" id="KW-0808">Transferase</keyword>
<sequence>MYEVVHNLENMEVTIRPQRISDAEHSWRMRKDKDIWKYAICESPYSPLSLESENNFYREQSESDECIRFAVLADGIYVGNVFIDRIDESAYGFGELHTHILNKAFWGKGIGYECNRLILEYAFRIAKMNGVYQYINPCNTAAWKNALKLGFNDIGTSSVRSNIHIFIIKKEQWIKE</sequence>
<organism evidence="2 3">
    <name type="scientific">Phocaeicola vulgatus</name>
    <name type="common">Bacteroides vulgatus</name>
    <dbReference type="NCBI Taxonomy" id="821"/>
    <lineage>
        <taxon>Bacteria</taxon>
        <taxon>Pseudomonadati</taxon>
        <taxon>Bacteroidota</taxon>
        <taxon>Bacteroidia</taxon>
        <taxon>Bacteroidales</taxon>
        <taxon>Bacteroidaceae</taxon>
        <taxon>Phocaeicola</taxon>
    </lineage>
</organism>
<gene>
    <name evidence="2" type="ORF">DWY53_08625</name>
</gene>
<evidence type="ECO:0000313" key="3">
    <source>
        <dbReference type="Proteomes" id="UP000266497"/>
    </source>
</evidence>
<feature type="domain" description="N-acetyltransferase" evidence="1">
    <location>
        <begin position="13"/>
        <end position="174"/>
    </location>
</feature>
<reference evidence="2 3" key="1">
    <citation type="submission" date="2018-08" db="EMBL/GenBank/DDBJ databases">
        <title>A genome reference for cultivated species of the human gut microbiota.</title>
        <authorList>
            <person name="Zou Y."/>
            <person name="Xue W."/>
            <person name="Luo G."/>
        </authorList>
    </citation>
    <scope>NUCLEOTIDE SEQUENCE [LARGE SCALE GENOMIC DNA]</scope>
    <source>
        <strain evidence="2 3">AF25-30LB</strain>
    </source>
</reference>
<dbReference type="AlphaFoldDB" id="A0A395US75"/>
<dbReference type="GO" id="GO:0016747">
    <property type="term" value="F:acyltransferase activity, transferring groups other than amino-acyl groups"/>
    <property type="evidence" value="ECO:0007669"/>
    <property type="project" value="InterPro"/>
</dbReference>
<dbReference type="PANTHER" id="PTHR43415">
    <property type="entry name" value="SPERMIDINE N(1)-ACETYLTRANSFERASE"/>
    <property type="match status" value="1"/>
</dbReference>
<accession>A0A395US75</accession>
<dbReference type="InterPro" id="IPR000182">
    <property type="entry name" value="GNAT_dom"/>
</dbReference>
<evidence type="ECO:0000259" key="1">
    <source>
        <dbReference type="PROSITE" id="PS51186"/>
    </source>
</evidence>
<proteinExistence type="predicted"/>